<sequence length="277" mass="30046">MTHRKLFTLLAALLLLFLAACGGASYDELSYASEAAQVVVDTAAFDGDDFEAMEEEAMEEADFARADGGLGASNIAQDVSIQVTQERLIIRTANLSLLVANTEEAIATITRMAEENGGWVVNSSIFQYYEDAKTGSITIRVPSSGFNSALEAMRGLAVEVESENTTGQDVTEEFVDISARLANLEATADRVRSFLDETRNVEEALAVNQELSRLESEIEAMKGRLQYLSQSASFSTIMVDLTPDIVSQPIDTSWKPAETFRNAAESLVDALQGVAEF</sequence>
<dbReference type="EMBL" id="UOEU01000681">
    <property type="protein sequence ID" value="VAW37834.1"/>
    <property type="molecule type" value="Genomic_DNA"/>
</dbReference>
<proteinExistence type="predicted"/>
<keyword evidence="1" id="KW-0175">Coiled coil</keyword>
<accession>A0A3B0W2M7</accession>
<feature type="domain" description="DUF4349" evidence="2">
    <location>
        <begin position="87"/>
        <end position="275"/>
    </location>
</feature>
<dbReference type="InterPro" id="IPR025645">
    <property type="entry name" value="DUF4349"/>
</dbReference>
<evidence type="ECO:0000259" key="2">
    <source>
        <dbReference type="Pfam" id="PF14257"/>
    </source>
</evidence>
<reference evidence="3" key="1">
    <citation type="submission" date="2018-06" db="EMBL/GenBank/DDBJ databases">
        <authorList>
            <person name="Zhirakovskaya E."/>
        </authorList>
    </citation>
    <scope>NUCLEOTIDE SEQUENCE</scope>
</reference>
<gene>
    <name evidence="3" type="ORF">MNBD_CHLOROFLEXI01-1609</name>
</gene>
<feature type="coiled-coil region" evidence="1">
    <location>
        <begin position="204"/>
        <end position="231"/>
    </location>
</feature>
<dbReference type="AlphaFoldDB" id="A0A3B0W2M7"/>
<evidence type="ECO:0000313" key="3">
    <source>
        <dbReference type="EMBL" id="VAW37834.1"/>
    </source>
</evidence>
<protein>
    <recommendedName>
        <fullName evidence="2">DUF4349 domain-containing protein</fullName>
    </recommendedName>
</protein>
<dbReference type="PROSITE" id="PS51257">
    <property type="entry name" value="PROKAR_LIPOPROTEIN"/>
    <property type="match status" value="1"/>
</dbReference>
<evidence type="ECO:0000256" key="1">
    <source>
        <dbReference type="SAM" id="Coils"/>
    </source>
</evidence>
<feature type="non-terminal residue" evidence="3">
    <location>
        <position position="277"/>
    </location>
</feature>
<dbReference type="Pfam" id="PF14257">
    <property type="entry name" value="DUF4349"/>
    <property type="match status" value="1"/>
</dbReference>
<organism evidence="3">
    <name type="scientific">hydrothermal vent metagenome</name>
    <dbReference type="NCBI Taxonomy" id="652676"/>
    <lineage>
        <taxon>unclassified sequences</taxon>
        <taxon>metagenomes</taxon>
        <taxon>ecological metagenomes</taxon>
    </lineage>
</organism>
<name>A0A3B0W2M7_9ZZZZ</name>